<proteinExistence type="predicted"/>
<gene>
    <name evidence="3" type="ORF">GCM10022233_87260</name>
</gene>
<keyword evidence="2" id="KW-1133">Transmembrane helix</keyword>
<reference evidence="4" key="1">
    <citation type="journal article" date="2019" name="Int. J. Syst. Evol. Microbiol.">
        <title>The Global Catalogue of Microorganisms (GCM) 10K type strain sequencing project: providing services to taxonomists for standard genome sequencing and annotation.</title>
        <authorList>
            <consortium name="The Broad Institute Genomics Platform"/>
            <consortium name="The Broad Institute Genome Sequencing Center for Infectious Disease"/>
            <person name="Wu L."/>
            <person name="Ma J."/>
        </authorList>
    </citation>
    <scope>NUCLEOTIDE SEQUENCE [LARGE SCALE GENOMIC DNA]</scope>
    <source>
        <strain evidence="4">JCM 16925</strain>
    </source>
</reference>
<evidence type="ECO:0000256" key="2">
    <source>
        <dbReference type="SAM" id="Phobius"/>
    </source>
</evidence>
<keyword evidence="2" id="KW-0472">Membrane</keyword>
<evidence type="ECO:0008006" key="5">
    <source>
        <dbReference type="Google" id="ProtNLM"/>
    </source>
</evidence>
<feature type="transmembrane region" description="Helical" evidence="2">
    <location>
        <begin position="31"/>
        <end position="55"/>
    </location>
</feature>
<evidence type="ECO:0000313" key="4">
    <source>
        <dbReference type="Proteomes" id="UP001499984"/>
    </source>
</evidence>
<accession>A0ABP7WL16</accession>
<feature type="transmembrane region" description="Helical" evidence="2">
    <location>
        <begin position="61"/>
        <end position="79"/>
    </location>
</feature>
<organism evidence="3 4">
    <name type="scientific">Streptomyces shaanxiensis</name>
    <dbReference type="NCBI Taxonomy" id="653357"/>
    <lineage>
        <taxon>Bacteria</taxon>
        <taxon>Bacillati</taxon>
        <taxon>Actinomycetota</taxon>
        <taxon>Actinomycetes</taxon>
        <taxon>Kitasatosporales</taxon>
        <taxon>Streptomycetaceae</taxon>
        <taxon>Streptomyces</taxon>
    </lineage>
</organism>
<keyword evidence="4" id="KW-1185">Reference proteome</keyword>
<evidence type="ECO:0000313" key="3">
    <source>
        <dbReference type="EMBL" id="GAA4090520.1"/>
    </source>
</evidence>
<protein>
    <recommendedName>
        <fullName evidence="5">HPP family protein</fullName>
    </recommendedName>
</protein>
<evidence type="ECO:0000256" key="1">
    <source>
        <dbReference type="SAM" id="MobiDB-lite"/>
    </source>
</evidence>
<dbReference type="EMBL" id="BAAAZY010000042">
    <property type="protein sequence ID" value="GAA4090520.1"/>
    <property type="molecule type" value="Genomic_DNA"/>
</dbReference>
<feature type="region of interest" description="Disordered" evidence="1">
    <location>
        <begin position="1"/>
        <end position="27"/>
    </location>
</feature>
<feature type="compositionally biased region" description="Polar residues" evidence="1">
    <location>
        <begin position="1"/>
        <end position="15"/>
    </location>
</feature>
<dbReference type="Proteomes" id="UP001499984">
    <property type="component" value="Unassembled WGS sequence"/>
</dbReference>
<keyword evidence="2" id="KW-0812">Transmembrane</keyword>
<sequence length="84" mass="8325">MSDASTPLEQYVSSTPGPPPPQPPEFSHGPFITLHTAIVLLTAVVIGVIVGGLTFLSGTPAAGAVLAGLLTAGGSVPVLRTHIG</sequence>
<name>A0ABP7WL16_9ACTN</name>
<comment type="caution">
    <text evidence="3">The sequence shown here is derived from an EMBL/GenBank/DDBJ whole genome shotgun (WGS) entry which is preliminary data.</text>
</comment>